<dbReference type="RefSeq" id="WP_060847188.1">
    <property type="nucleotide sequence ID" value="NZ_AP014704.1"/>
</dbReference>
<dbReference type="Pfam" id="PF10011">
    <property type="entry name" value="DUF2254"/>
    <property type="match status" value="1"/>
</dbReference>
<evidence type="ECO:0000313" key="2">
    <source>
        <dbReference type="Proteomes" id="UP000061432"/>
    </source>
</evidence>
<dbReference type="STRING" id="270351.Maq22A_c13690"/>
<sequence>MRSRLRAWIEALGDQFWLRPALIVLGSLTLAQLAVWLETAHIAGYDASSPDANWGYSGGAEGARALLSAVASSTIGVAGTTFSITIAALTLASSQMGPRLLRNFVRDARNQVVLGIFLGTFAYALMVLRTVRTVQESPFVPHLAITGAIALALLSLATLVWFVHHIATSINVETVVDAVHHDLCEAVAARTREAPDLTAPSGTPGGAPVAAAQGGYLQAVDADSLADWARDRGIVVALRVRPGDYVPTGFPVAFLSAPVDEAPEAVARALVFGRRPAALQDLEYSVRQLVEIAVRALSPGINDPMTAGSVLDHLGDALCRIAPRYLPTGAVDRDGCIVLLHPVTDYGGLCDAMFHMIRQNAAGSVHVLGRLLDVLSRVAEVERSTDRVAELRRHADLAVAAARRNIDDPQDLADIEERHACFLHAQDGRPARKDRHFGV</sequence>
<dbReference type="OrthoDB" id="2955631at2"/>
<dbReference type="EMBL" id="AP014704">
    <property type="protein sequence ID" value="BAQ45947.1"/>
    <property type="molecule type" value="Genomic_DNA"/>
</dbReference>
<organism evidence="1 2">
    <name type="scientific">Methylobacterium aquaticum</name>
    <dbReference type="NCBI Taxonomy" id="270351"/>
    <lineage>
        <taxon>Bacteria</taxon>
        <taxon>Pseudomonadati</taxon>
        <taxon>Pseudomonadota</taxon>
        <taxon>Alphaproteobacteria</taxon>
        <taxon>Hyphomicrobiales</taxon>
        <taxon>Methylobacteriaceae</taxon>
        <taxon>Methylobacterium</taxon>
    </lineage>
</organism>
<evidence type="ECO:0000313" key="1">
    <source>
        <dbReference type="EMBL" id="BAQ45947.1"/>
    </source>
</evidence>
<gene>
    <name evidence="1" type="ORF">Maq22A_c13690</name>
</gene>
<protein>
    <submittedName>
        <fullName evidence="1">Predicted membrane protein</fullName>
    </submittedName>
</protein>
<reference evidence="1 2" key="1">
    <citation type="journal article" date="2015" name="Genome Announc.">
        <title>Complete Genome Sequence of Methylobacterium aquaticum Strain 22A, Isolated from Racomitrium japonicum Moss.</title>
        <authorList>
            <person name="Tani A."/>
            <person name="Ogura Y."/>
            <person name="Hayashi T."/>
            <person name="Kimbara K."/>
        </authorList>
    </citation>
    <scope>NUCLEOTIDE SEQUENCE [LARGE SCALE GENOMIC DNA]</scope>
    <source>
        <strain evidence="1 2">MA-22A</strain>
    </source>
</reference>
<dbReference type="InterPro" id="IPR018723">
    <property type="entry name" value="DUF2254_membrane"/>
</dbReference>
<reference evidence="2" key="2">
    <citation type="submission" date="2015-01" db="EMBL/GenBank/DDBJ databases">
        <title>Complete genome sequence of Methylobacterium aquaticum strain 22A.</title>
        <authorList>
            <person name="Tani A."/>
            <person name="Ogura Y."/>
            <person name="Hayashi T."/>
        </authorList>
    </citation>
    <scope>NUCLEOTIDE SEQUENCE [LARGE SCALE GENOMIC DNA]</scope>
    <source>
        <strain evidence="2">MA-22A</strain>
    </source>
</reference>
<name>A0A0C6FFZ7_9HYPH</name>
<dbReference type="AlphaFoldDB" id="A0A0C6FFZ7"/>
<dbReference type="PATRIC" id="fig|270351.10.peg.2635"/>
<accession>A0A0C6FFZ7</accession>
<dbReference type="KEGG" id="maqu:Maq22A_c13690"/>
<proteinExistence type="predicted"/>
<dbReference type="Proteomes" id="UP000061432">
    <property type="component" value="Chromosome"/>
</dbReference>